<evidence type="ECO:0000256" key="11">
    <source>
        <dbReference type="ARBA" id="ARBA00047944"/>
    </source>
</evidence>
<gene>
    <name evidence="14" type="ORF">SAMN06296008_10829</name>
</gene>
<keyword evidence="6 12" id="KW-0698">rRNA processing</keyword>
<keyword evidence="5 12" id="KW-0963">Cytoplasm</keyword>
<evidence type="ECO:0000256" key="2">
    <source>
        <dbReference type="ARBA" id="ARBA00005528"/>
    </source>
</evidence>
<comment type="catalytic activity">
    <reaction evidence="11 12">
        <text>uridine(1498) in 16S rRNA + S-adenosyl-L-methionine = N(3)-methyluridine(1498) in 16S rRNA + S-adenosyl-L-homocysteine + H(+)</text>
        <dbReference type="Rhea" id="RHEA:42920"/>
        <dbReference type="Rhea" id="RHEA-COMP:10283"/>
        <dbReference type="Rhea" id="RHEA-COMP:10284"/>
        <dbReference type="ChEBI" id="CHEBI:15378"/>
        <dbReference type="ChEBI" id="CHEBI:57856"/>
        <dbReference type="ChEBI" id="CHEBI:59789"/>
        <dbReference type="ChEBI" id="CHEBI:65315"/>
        <dbReference type="ChEBI" id="CHEBI:74502"/>
        <dbReference type="EC" id="2.1.1.193"/>
    </reaction>
</comment>
<evidence type="ECO:0000256" key="7">
    <source>
        <dbReference type="ARBA" id="ARBA00022603"/>
    </source>
</evidence>
<sequence>MSHFYLPGNWQESQLIAPESLKHHLRVRRVHAGESIAVFNGAGMVASAGIDPASTEKKLLLNLSNIREDLSREASYPITLIQGLAANEKMDWVIEKAVELGVGTIIPVQAQRSVLRVNVQQDEKKAQKKIDHWQQIIIAACEQCDRTILPTLEAPQTLNQFLASFDVASSGQLPIVLSPLGQLKLVSILKRAPGQGVAIMIGPEGGFDDLELHNIEQKGWLSANMGNRILRTETAGISAISAVHAIWGGF</sequence>
<dbReference type="AlphaFoldDB" id="A0A1W2A8Q2"/>
<evidence type="ECO:0000259" key="13">
    <source>
        <dbReference type="Pfam" id="PF04452"/>
    </source>
</evidence>
<dbReference type="CDD" id="cd18084">
    <property type="entry name" value="RsmE-like"/>
    <property type="match status" value="1"/>
</dbReference>
<dbReference type="InterPro" id="IPR046886">
    <property type="entry name" value="RsmE_MTase_dom"/>
</dbReference>
<comment type="function">
    <text evidence="10 12">Specifically methylates the N3 position of the uracil ring of uridine 1498 (m3U1498) in 16S rRNA. Acts on the fully assembled 30S ribosomal subunit.</text>
</comment>
<evidence type="ECO:0000256" key="8">
    <source>
        <dbReference type="ARBA" id="ARBA00022679"/>
    </source>
</evidence>
<evidence type="ECO:0000256" key="10">
    <source>
        <dbReference type="ARBA" id="ARBA00025699"/>
    </source>
</evidence>
<dbReference type="Pfam" id="PF04452">
    <property type="entry name" value="Methyltrans_RNA"/>
    <property type="match status" value="1"/>
</dbReference>
<dbReference type="OrthoDB" id="9815641at2"/>
<comment type="similarity">
    <text evidence="2 12">Belongs to the RNA methyltransferase RsmE family.</text>
</comment>
<evidence type="ECO:0000256" key="5">
    <source>
        <dbReference type="ARBA" id="ARBA00022490"/>
    </source>
</evidence>
<dbReference type="GO" id="GO:0070042">
    <property type="term" value="F:rRNA (uridine-N3-)-methyltransferase activity"/>
    <property type="evidence" value="ECO:0007669"/>
    <property type="project" value="TreeGrafter"/>
</dbReference>
<feature type="domain" description="Ribosomal RNA small subunit methyltransferase E methyltransferase" evidence="13">
    <location>
        <begin position="73"/>
        <end position="243"/>
    </location>
</feature>
<evidence type="ECO:0000256" key="1">
    <source>
        <dbReference type="ARBA" id="ARBA00004496"/>
    </source>
</evidence>
<dbReference type="InterPro" id="IPR006700">
    <property type="entry name" value="RsmE"/>
</dbReference>
<dbReference type="EMBL" id="FWXJ01000008">
    <property type="protein sequence ID" value="SMC57020.1"/>
    <property type="molecule type" value="Genomic_DNA"/>
</dbReference>
<keyword evidence="8 12" id="KW-0808">Transferase</keyword>
<dbReference type="Proteomes" id="UP000192708">
    <property type="component" value="Unassembled WGS sequence"/>
</dbReference>
<dbReference type="InterPro" id="IPR029028">
    <property type="entry name" value="Alpha/beta_knot_MTases"/>
</dbReference>
<evidence type="ECO:0000256" key="6">
    <source>
        <dbReference type="ARBA" id="ARBA00022552"/>
    </source>
</evidence>
<proteinExistence type="inferred from homology"/>
<dbReference type="PANTHER" id="PTHR30027:SF3">
    <property type="entry name" value="16S RRNA (URACIL(1498)-N(3))-METHYLTRANSFERASE"/>
    <property type="match status" value="1"/>
</dbReference>
<name>A0A1W2A8Q2_9BURK</name>
<dbReference type="InterPro" id="IPR029026">
    <property type="entry name" value="tRNA_m1G_MTases_N"/>
</dbReference>
<dbReference type="InterPro" id="IPR015947">
    <property type="entry name" value="PUA-like_sf"/>
</dbReference>
<protein>
    <recommendedName>
        <fullName evidence="4 12">Ribosomal RNA small subunit methyltransferase E</fullName>
        <ecNumber evidence="3 12">2.1.1.193</ecNumber>
    </recommendedName>
</protein>
<keyword evidence="7 12" id="KW-0489">Methyltransferase</keyword>
<evidence type="ECO:0000313" key="15">
    <source>
        <dbReference type="Proteomes" id="UP000192708"/>
    </source>
</evidence>
<evidence type="ECO:0000256" key="9">
    <source>
        <dbReference type="ARBA" id="ARBA00022691"/>
    </source>
</evidence>
<dbReference type="RefSeq" id="WP_084283685.1">
    <property type="nucleotide sequence ID" value="NZ_FWXJ01000008.1"/>
</dbReference>
<dbReference type="PIRSF" id="PIRSF015601">
    <property type="entry name" value="MTase_slr0722"/>
    <property type="match status" value="1"/>
</dbReference>
<dbReference type="GO" id="GO:0070475">
    <property type="term" value="P:rRNA base methylation"/>
    <property type="evidence" value="ECO:0007669"/>
    <property type="project" value="TreeGrafter"/>
</dbReference>
<evidence type="ECO:0000256" key="4">
    <source>
        <dbReference type="ARBA" id="ARBA00013673"/>
    </source>
</evidence>
<reference evidence="14 15" key="1">
    <citation type="submission" date="2017-04" db="EMBL/GenBank/DDBJ databases">
        <authorList>
            <person name="Afonso C.L."/>
            <person name="Miller P.J."/>
            <person name="Scott M.A."/>
            <person name="Spackman E."/>
            <person name="Goraichik I."/>
            <person name="Dimitrov K.M."/>
            <person name="Suarez D.L."/>
            <person name="Swayne D.E."/>
        </authorList>
    </citation>
    <scope>NUCLEOTIDE SEQUENCE [LARGE SCALE GENOMIC DNA]</scope>
    <source>
        <strain evidence="14 15">VK13</strain>
    </source>
</reference>
<organism evidence="14 15">
    <name type="scientific">Polynucleobacter kasalickyi</name>
    <dbReference type="NCBI Taxonomy" id="1938817"/>
    <lineage>
        <taxon>Bacteria</taxon>
        <taxon>Pseudomonadati</taxon>
        <taxon>Pseudomonadota</taxon>
        <taxon>Betaproteobacteria</taxon>
        <taxon>Burkholderiales</taxon>
        <taxon>Burkholderiaceae</taxon>
        <taxon>Polynucleobacter</taxon>
    </lineage>
</organism>
<keyword evidence="15" id="KW-1185">Reference proteome</keyword>
<dbReference type="SUPFAM" id="SSF75217">
    <property type="entry name" value="alpha/beta knot"/>
    <property type="match status" value="1"/>
</dbReference>
<dbReference type="Gene3D" id="3.40.1280.10">
    <property type="match status" value="1"/>
</dbReference>
<dbReference type="EC" id="2.1.1.193" evidence="3 12"/>
<dbReference type="NCBIfam" id="TIGR00046">
    <property type="entry name" value="RsmE family RNA methyltransferase"/>
    <property type="match status" value="1"/>
</dbReference>
<dbReference type="STRING" id="1938817.SAMN06296008_10829"/>
<comment type="subcellular location">
    <subcellularLocation>
        <location evidence="1 12">Cytoplasm</location>
    </subcellularLocation>
</comment>
<evidence type="ECO:0000313" key="14">
    <source>
        <dbReference type="EMBL" id="SMC57020.1"/>
    </source>
</evidence>
<dbReference type="GO" id="GO:0005737">
    <property type="term" value="C:cytoplasm"/>
    <property type="evidence" value="ECO:0007669"/>
    <property type="project" value="UniProtKB-SubCell"/>
</dbReference>
<accession>A0A1W2A8Q2</accession>
<evidence type="ECO:0000256" key="12">
    <source>
        <dbReference type="PIRNR" id="PIRNR015601"/>
    </source>
</evidence>
<keyword evidence="9 12" id="KW-0949">S-adenosyl-L-methionine</keyword>
<dbReference type="SUPFAM" id="SSF88697">
    <property type="entry name" value="PUA domain-like"/>
    <property type="match status" value="1"/>
</dbReference>
<dbReference type="NCBIfam" id="NF008692">
    <property type="entry name" value="PRK11713.1-5"/>
    <property type="match status" value="1"/>
</dbReference>
<evidence type="ECO:0000256" key="3">
    <source>
        <dbReference type="ARBA" id="ARBA00012328"/>
    </source>
</evidence>
<dbReference type="Gene3D" id="2.40.240.20">
    <property type="entry name" value="Hypothetical PUA domain-like, domain 1"/>
    <property type="match status" value="1"/>
</dbReference>
<dbReference type="PANTHER" id="PTHR30027">
    <property type="entry name" value="RIBOSOMAL RNA SMALL SUBUNIT METHYLTRANSFERASE E"/>
    <property type="match status" value="1"/>
</dbReference>